<accession>A0A6C0CKP0</accession>
<dbReference type="Pfam" id="PF13439">
    <property type="entry name" value="Glyco_transf_4"/>
    <property type="match status" value="1"/>
</dbReference>
<evidence type="ECO:0000313" key="2">
    <source>
        <dbReference type="EMBL" id="QHT04244.1"/>
    </source>
</evidence>
<dbReference type="InterPro" id="IPR028098">
    <property type="entry name" value="Glyco_trans_4-like_N"/>
</dbReference>
<sequence>MKICLVGPGYKPIPPTGWGAVESVVWDYYINLKKKNIDVTIINNKNSNQVIQEINSNNYTIVHIMYDDHVVIVPFLKLDIKIFYTSHYAYITQDGFEHKQQWYFKNIFLKVIENRDRIHINAISEEIKKKYIKHGFPENKINVVQNGARDDVFDFKENPINTSKSIYLAKIENRKRQYVYQNINGIDFVGNYHDSTFNTSNKNYLGEWDKDKLYKNLSDYGNLILLSDGEADPLVVKEALLCGLGVVISECSAANLDSKDFITIIPNNKLDDIEYVKKEIIKNRLTSIKNREVIRKYGMEKFSWNNVINKYVSIINS</sequence>
<reference evidence="2" key="1">
    <citation type="journal article" date="2020" name="Nature">
        <title>Giant virus diversity and host interactions through global metagenomics.</title>
        <authorList>
            <person name="Schulz F."/>
            <person name="Roux S."/>
            <person name="Paez-Espino D."/>
            <person name="Jungbluth S."/>
            <person name="Walsh D.A."/>
            <person name="Denef V.J."/>
            <person name="McMahon K.D."/>
            <person name="Konstantinidis K.T."/>
            <person name="Eloe-Fadrosh E.A."/>
            <person name="Kyrpides N.C."/>
            <person name="Woyke T."/>
        </authorList>
    </citation>
    <scope>NUCLEOTIDE SEQUENCE</scope>
    <source>
        <strain evidence="2">GVMAG-M-3300021185-45</strain>
    </source>
</reference>
<dbReference type="AlphaFoldDB" id="A0A6C0CKP0"/>
<proteinExistence type="predicted"/>
<dbReference type="Gene3D" id="3.40.50.2000">
    <property type="entry name" value="Glycogen Phosphorylase B"/>
    <property type="match status" value="2"/>
</dbReference>
<name>A0A6C0CKP0_9ZZZZ</name>
<dbReference type="EMBL" id="MN739425">
    <property type="protein sequence ID" value="QHT04244.1"/>
    <property type="molecule type" value="Genomic_DNA"/>
</dbReference>
<organism evidence="2">
    <name type="scientific">viral metagenome</name>
    <dbReference type="NCBI Taxonomy" id="1070528"/>
    <lineage>
        <taxon>unclassified sequences</taxon>
        <taxon>metagenomes</taxon>
        <taxon>organismal metagenomes</taxon>
    </lineage>
</organism>
<protein>
    <recommendedName>
        <fullName evidence="1">Glycosyltransferase subfamily 4-like N-terminal domain-containing protein</fullName>
    </recommendedName>
</protein>
<feature type="domain" description="Glycosyltransferase subfamily 4-like N-terminal" evidence="1">
    <location>
        <begin position="47"/>
        <end position="148"/>
    </location>
</feature>
<dbReference type="SUPFAM" id="SSF53756">
    <property type="entry name" value="UDP-Glycosyltransferase/glycogen phosphorylase"/>
    <property type="match status" value="1"/>
</dbReference>
<evidence type="ECO:0000259" key="1">
    <source>
        <dbReference type="Pfam" id="PF13439"/>
    </source>
</evidence>